<reference evidence="1" key="1">
    <citation type="submission" date="2020-03" db="EMBL/GenBank/DDBJ databases">
        <title>Transcriptomic Profiling of the Digestive Tract of the Rat Flea, Xenopsylla cheopis, Following Blood Feeding and Infection with Yersinia pestis.</title>
        <authorList>
            <person name="Bland D.M."/>
            <person name="Martens C.A."/>
            <person name="Virtaneva K."/>
            <person name="Kanakabandi K."/>
            <person name="Long D."/>
            <person name="Rosenke R."/>
            <person name="Saturday G.A."/>
            <person name="Hoyt F.H."/>
            <person name="Bruno D.P."/>
            <person name="Ribeiro J.M.C."/>
            <person name="Hinnebusch J."/>
        </authorList>
    </citation>
    <scope>NUCLEOTIDE SEQUENCE</scope>
</reference>
<dbReference type="AlphaFoldDB" id="A0A6M2DRF8"/>
<dbReference type="InterPro" id="IPR005055">
    <property type="entry name" value="A10/PebIII"/>
</dbReference>
<dbReference type="Gene3D" id="1.10.2080.10">
    <property type="entry name" value="Insect odorant-binding protein A10/Ejaculatory bulb-specific protein 3"/>
    <property type="match status" value="1"/>
</dbReference>
<dbReference type="SUPFAM" id="SSF100910">
    <property type="entry name" value="Chemosensory protein Csp2"/>
    <property type="match status" value="1"/>
</dbReference>
<sequence>MLICSALARPEDDKYTSKFDNINLDEILQSNRLLNNYVNCLLDKGSCTAEGKELKKVLPDALANECAKCNEKQKQGAEKVIRFFITSKPEEWKKLSEVYDPTGEYTKKYNTQIEQVKRGETVTV</sequence>
<evidence type="ECO:0000313" key="1">
    <source>
        <dbReference type="EMBL" id="NOV47668.1"/>
    </source>
</evidence>
<dbReference type="InterPro" id="IPR036682">
    <property type="entry name" value="OS_D_A10/PebIII_sf"/>
</dbReference>
<dbReference type="EMBL" id="GIIL01003942">
    <property type="protein sequence ID" value="NOV47668.1"/>
    <property type="molecule type" value="Transcribed_RNA"/>
</dbReference>
<organism evidence="1">
    <name type="scientific">Xenopsylla cheopis</name>
    <name type="common">Oriental rat flea</name>
    <name type="synonym">Pulex cheopis</name>
    <dbReference type="NCBI Taxonomy" id="163159"/>
    <lineage>
        <taxon>Eukaryota</taxon>
        <taxon>Metazoa</taxon>
        <taxon>Ecdysozoa</taxon>
        <taxon>Arthropoda</taxon>
        <taxon>Hexapoda</taxon>
        <taxon>Insecta</taxon>
        <taxon>Pterygota</taxon>
        <taxon>Neoptera</taxon>
        <taxon>Endopterygota</taxon>
        <taxon>Siphonaptera</taxon>
        <taxon>Pulicidae</taxon>
        <taxon>Xenopsyllinae</taxon>
        <taxon>Xenopsylla</taxon>
    </lineage>
</organism>
<name>A0A6M2DRF8_XENCH</name>
<protein>
    <submittedName>
        <fullName evidence="1">Putative insect pheromone-binding family</fullName>
    </submittedName>
</protein>
<dbReference type="Pfam" id="PF03392">
    <property type="entry name" value="OS-D"/>
    <property type="match status" value="1"/>
</dbReference>
<dbReference type="PANTHER" id="PTHR11257:SF12">
    <property type="entry name" value="EJACULATORY BULB-SPECIFIC PROTEIN 3-RELATED"/>
    <property type="match status" value="1"/>
</dbReference>
<proteinExistence type="predicted"/>
<dbReference type="PANTHER" id="PTHR11257">
    <property type="entry name" value="CHEMOSENSORY PROTEIN-RELATED"/>
    <property type="match status" value="1"/>
</dbReference>
<accession>A0A6M2DRF8</accession>